<gene>
    <name evidence="9" type="primary">LOC117652759</name>
</gene>
<evidence type="ECO:0000256" key="1">
    <source>
        <dbReference type="ARBA" id="ARBA00004651"/>
    </source>
</evidence>
<evidence type="ECO:0000256" key="3">
    <source>
        <dbReference type="ARBA" id="ARBA00022475"/>
    </source>
</evidence>
<dbReference type="InterPro" id="IPR009318">
    <property type="entry name" value="Gustatory_rcpt"/>
</dbReference>
<reference evidence="9" key="1">
    <citation type="submission" date="2025-08" db="UniProtKB">
        <authorList>
            <consortium name="RefSeq"/>
        </authorList>
    </citation>
    <scope>IDENTIFICATION</scope>
    <source>
        <tissue evidence="9">Total insect</tissue>
    </source>
</reference>
<keyword evidence="3" id="KW-1003">Cell membrane</keyword>
<evidence type="ECO:0000313" key="9">
    <source>
        <dbReference type="RefSeq" id="XP_034253754.1"/>
    </source>
</evidence>
<dbReference type="OrthoDB" id="5800391at2759"/>
<keyword evidence="4" id="KW-0812">Transmembrane</keyword>
<dbReference type="PANTHER" id="PTHR21421">
    <property type="entry name" value="GUSTATORY RECEPTOR"/>
    <property type="match status" value="1"/>
</dbReference>
<dbReference type="RefSeq" id="XP_034253754.1">
    <property type="nucleotide sequence ID" value="XM_034397863.1"/>
</dbReference>
<accession>A0A6P9A901</accession>
<dbReference type="GeneID" id="117652759"/>
<dbReference type="GO" id="GO:0008527">
    <property type="term" value="F:taste receptor activity"/>
    <property type="evidence" value="ECO:0007669"/>
    <property type="project" value="InterPro"/>
</dbReference>
<name>A0A6P9A901_THRPL</name>
<keyword evidence="6" id="KW-0472">Membrane</keyword>
<evidence type="ECO:0000256" key="5">
    <source>
        <dbReference type="ARBA" id="ARBA00022989"/>
    </source>
</evidence>
<keyword evidence="5" id="KW-1133">Transmembrane helix</keyword>
<dbReference type="GO" id="GO:0050916">
    <property type="term" value="P:sensory perception of sweet taste"/>
    <property type="evidence" value="ECO:0007669"/>
    <property type="project" value="UniProtKB-ARBA"/>
</dbReference>
<dbReference type="Pfam" id="PF06151">
    <property type="entry name" value="Trehalose_recp"/>
    <property type="match status" value="1"/>
</dbReference>
<comment type="similarity">
    <text evidence="2">Belongs to the insect chemoreceptor superfamily. Gustatory receptor (GR) family. Gr5a subfamily.</text>
</comment>
<organism evidence="9">
    <name type="scientific">Thrips palmi</name>
    <name type="common">Melon thrips</name>
    <dbReference type="NCBI Taxonomy" id="161013"/>
    <lineage>
        <taxon>Eukaryota</taxon>
        <taxon>Metazoa</taxon>
        <taxon>Ecdysozoa</taxon>
        <taxon>Arthropoda</taxon>
        <taxon>Hexapoda</taxon>
        <taxon>Insecta</taxon>
        <taxon>Pterygota</taxon>
        <taxon>Neoptera</taxon>
        <taxon>Paraneoptera</taxon>
        <taxon>Thysanoptera</taxon>
        <taxon>Terebrantia</taxon>
        <taxon>Thripoidea</taxon>
        <taxon>Thripidae</taxon>
        <taxon>Thrips</taxon>
    </lineage>
</organism>
<comment type="subcellular location">
    <subcellularLocation>
        <location evidence="1">Cell membrane</location>
        <topology evidence="1">Multi-pass membrane protein</topology>
    </subcellularLocation>
</comment>
<evidence type="ECO:0000256" key="4">
    <source>
        <dbReference type="ARBA" id="ARBA00022692"/>
    </source>
</evidence>
<evidence type="ECO:0000256" key="7">
    <source>
        <dbReference type="ARBA" id="ARBA00023170"/>
    </source>
</evidence>
<dbReference type="Proteomes" id="UP000515158">
    <property type="component" value="Unplaced"/>
</dbReference>
<evidence type="ECO:0000256" key="6">
    <source>
        <dbReference type="ARBA" id="ARBA00023136"/>
    </source>
</evidence>
<evidence type="ECO:0000313" key="8">
    <source>
        <dbReference type="Proteomes" id="UP000515158"/>
    </source>
</evidence>
<evidence type="ECO:0000256" key="2">
    <source>
        <dbReference type="ARBA" id="ARBA00005327"/>
    </source>
</evidence>
<keyword evidence="8" id="KW-1185">Reference proteome</keyword>
<sequence length="193" mass="21353">MGRISITGADATCDLLLVVLSDTLAQNLRAFVARLREAVEQKAAPAFWEDARLTYGKLVDLIAIFDAKMGPFVILSFFQNGAYFCNTLTYILGFRPTNSSGNSTNLIFVAVRLFFVSLFTTNVHQEWLGLKLVLSNVPTESYSNAVLRFHSQVCSENVALTGLGVFSLTRQFLLSVVGFLTTFETILVQLGRH</sequence>
<dbReference type="PANTHER" id="PTHR21421:SF29">
    <property type="entry name" value="GUSTATORY RECEPTOR 5A FOR TREHALOSE-RELATED"/>
    <property type="match status" value="1"/>
</dbReference>
<keyword evidence="7" id="KW-0675">Receptor</keyword>
<dbReference type="AlphaFoldDB" id="A0A6P9A901"/>
<proteinExistence type="inferred from homology"/>
<dbReference type="GO" id="GO:0005886">
    <property type="term" value="C:plasma membrane"/>
    <property type="evidence" value="ECO:0007669"/>
    <property type="project" value="UniProtKB-SubCell"/>
</dbReference>
<protein>
    <submittedName>
        <fullName evidence="9">Uncharacterized protein LOC117652759 isoform X2</fullName>
    </submittedName>
</protein>